<dbReference type="InterPro" id="IPR028964">
    <property type="entry name" value="Imm8"/>
</dbReference>
<organism evidence="1 2">
    <name type="scientific">Kribbella aluminosa</name>
    <dbReference type="NCBI Taxonomy" id="416017"/>
    <lineage>
        <taxon>Bacteria</taxon>
        <taxon>Bacillati</taxon>
        <taxon>Actinomycetota</taxon>
        <taxon>Actinomycetes</taxon>
        <taxon>Propionibacteriales</taxon>
        <taxon>Kribbellaceae</taxon>
        <taxon>Kribbella</taxon>
    </lineage>
</organism>
<name>A0ABS4UNX3_9ACTN</name>
<comment type="caution">
    <text evidence="1">The sequence shown here is derived from an EMBL/GenBank/DDBJ whole genome shotgun (WGS) entry which is preliminary data.</text>
</comment>
<gene>
    <name evidence="1" type="ORF">JOF29_004441</name>
</gene>
<accession>A0ABS4UNX3</accession>
<keyword evidence="2" id="KW-1185">Reference proteome</keyword>
<dbReference type="Proteomes" id="UP000755585">
    <property type="component" value="Unassembled WGS sequence"/>
</dbReference>
<dbReference type="RefSeq" id="WP_209696308.1">
    <property type="nucleotide sequence ID" value="NZ_BAAAVU010000001.1"/>
</dbReference>
<sequence>MKAAVRLVYSADVDVETYVPDDPNDDGVWVRFIVGPAGEPGEESFDVLVCTPLWLRRVVRGEGPQIGRHHLIVDPFDLRLAVGFLCRQFEELSAPTYDDPAEKLARLGLWEFED</sequence>
<dbReference type="Pfam" id="PF15586">
    <property type="entry name" value="Imm8"/>
    <property type="match status" value="1"/>
</dbReference>
<protein>
    <recommendedName>
        <fullName evidence="3">Immunity protein 8 of polymorphic toxin system</fullName>
    </recommendedName>
</protein>
<reference evidence="1 2" key="1">
    <citation type="submission" date="2021-03" db="EMBL/GenBank/DDBJ databases">
        <title>Sequencing the genomes of 1000 actinobacteria strains.</title>
        <authorList>
            <person name="Klenk H.-P."/>
        </authorList>
    </citation>
    <scope>NUCLEOTIDE SEQUENCE [LARGE SCALE GENOMIC DNA]</scope>
    <source>
        <strain evidence="1 2">DSM 18824</strain>
    </source>
</reference>
<evidence type="ECO:0000313" key="2">
    <source>
        <dbReference type="Proteomes" id="UP000755585"/>
    </source>
</evidence>
<proteinExistence type="predicted"/>
<evidence type="ECO:0008006" key="3">
    <source>
        <dbReference type="Google" id="ProtNLM"/>
    </source>
</evidence>
<evidence type="ECO:0000313" key="1">
    <source>
        <dbReference type="EMBL" id="MBP2353331.1"/>
    </source>
</evidence>
<dbReference type="EMBL" id="JAGINT010000002">
    <property type="protein sequence ID" value="MBP2353331.1"/>
    <property type="molecule type" value="Genomic_DNA"/>
</dbReference>